<comment type="similarity">
    <text evidence="1">Belongs to the glycosyl hydrolase 37 family.</text>
</comment>
<protein>
    <recommendedName>
        <fullName evidence="3">Trehalase</fullName>
        <ecNumber evidence="2">3.2.1.28</ecNumber>
    </recommendedName>
    <alternativeName>
        <fullName evidence="4">Alpha,alpha-trehalase</fullName>
    </alternativeName>
</protein>
<evidence type="ECO:0000256" key="4">
    <source>
        <dbReference type="ARBA" id="ARBA00030473"/>
    </source>
</evidence>
<comment type="caution">
    <text evidence="5">The sequence shown here is derived from an EMBL/GenBank/DDBJ whole genome shotgun (WGS) entry which is preliminary data.</text>
</comment>
<dbReference type="Proteomes" id="UP001160148">
    <property type="component" value="Unassembled WGS sequence"/>
</dbReference>
<dbReference type="SUPFAM" id="SSF48208">
    <property type="entry name" value="Six-hairpin glycosidases"/>
    <property type="match status" value="1"/>
</dbReference>
<reference evidence="5 6" key="1">
    <citation type="submission" date="2023-01" db="EMBL/GenBank/DDBJ databases">
        <authorList>
            <person name="Whitehead M."/>
        </authorList>
    </citation>
    <scope>NUCLEOTIDE SEQUENCE [LARGE SCALE GENOMIC DNA]</scope>
</reference>
<evidence type="ECO:0000313" key="5">
    <source>
        <dbReference type="EMBL" id="CAI6363042.1"/>
    </source>
</evidence>
<dbReference type="InterPro" id="IPR008928">
    <property type="entry name" value="6-hairpin_glycosidase_sf"/>
</dbReference>
<dbReference type="EMBL" id="CARXXK010000003">
    <property type="protein sequence ID" value="CAI6363042.1"/>
    <property type="molecule type" value="Genomic_DNA"/>
</dbReference>
<keyword evidence="6" id="KW-1185">Reference proteome</keyword>
<evidence type="ECO:0000256" key="1">
    <source>
        <dbReference type="ARBA" id="ARBA00005615"/>
    </source>
</evidence>
<dbReference type="InterPro" id="IPR012341">
    <property type="entry name" value="6hp_glycosidase-like_sf"/>
</dbReference>
<evidence type="ECO:0000313" key="6">
    <source>
        <dbReference type="Proteomes" id="UP001160148"/>
    </source>
</evidence>
<gene>
    <name evidence="5" type="ORF">MEUPH1_LOCUS18050</name>
</gene>
<dbReference type="GO" id="GO:0004555">
    <property type="term" value="F:alpha,alpha-trehalase activity"/>
    <property type="evidence" value="ECO:0007669"/>
    <property type="project" value="UniProtKB-EC"/>
</dbReference>
<dbReference type="AlphaFoldDB" id="A0AAV0X5W4"/>
<dbReference type="GO" id="GO:0005991">
    <property type="term" value="P:trehalose metabolic process"/>
    <property type="evidence" value="ECO:0007669"/>
    <property type="project" value="InterPro"/>
</dbReference>
<dbReference type="InterPro" id="IPR001661">
    <property type="entry name" value="Glyco_hydro_37"/>
</dbReference>
<evidence type="ECO:0000256" key="2">
    <source>
        <dbReference type="ARBA" id="ARBA00012757"/>
    </source>
</evidence>
<dbReference type="Pfam" id="PF01204">
    <property type="entry name" value="Trehalase"/>
    <property type="match status" value="1"/>
</dbReference>
<dbReference type="EC" id="3.2.1.28" evidence="2"/>
<name>A0AAV0X5W4_9HEMI</name>
<proteinExistence type="inferred from homology"/>
<accession>A0AAV0X5W4</accession>
<dbReference type="Gene3D" id="1.50.10.10">
    <property type="match status" value="1"/>
</dbReference>
<sequence>MNNTVKASKYENISMQWTEAVTVVLWDEEVGAWLDHDMFNKKKRNNSFPTSIPPLMPGATKTANFCIKGSELFE</sequence>
<evidence type="ECO:0000256" key="3">
    <source>
        <dbReference type="ARBA" id="ARBA00019905"/>
    </source>
</evidence>
<organism evidence="5 6">
    <name type="scientific">Macrosiphum euphorbiae</name>
    <name type="common">potato aphid</name>
    <dbReference type="NCBI Taxonomy" id="13131"/>
    <lineage>
        <taxon>Eukaryota</taxon>
        <taxon>Metazoa</taxon>
        <taxon>Ecdysozoa</taxon>
        <taxon>Arthropoda</taxon>
        <taxon>Hexapoda</taxon>
        <taxon>Insecta</taxon>
        <taxon>Pterygota</taxon>
        <taxon>Neoptera</taxon>
        <taxon>Paraneoptera</taxon>
        <taxon>Hemiptera</taxon>
        <taxon>Sternorrhyncha</taxon>
        <taxon>Aphidomorpha</taxon>
        <taxon>Aphidoidea</taxon>
        <taxon>Aphididae</taxon>
        <taxon>Macrosiphini</taxon>
        <taxon>Macrosiphum</taxon>
    </lineage>
</organism>